<dbReference type="AlphaFoldDB" id="K0Z678"/>
<protein>
    <submittedName>
        <fullName evidence="2">Uncharacterized protein</fullName>
    </submittedName>
</protein>
<evidence type="ECO:0000313" key="3">
    <source>
        <dbReference type="Proteomes" id="UP000003994"/>
    </source>
</evidence>
<feature type="compositionally biased region" description="Basic residues" evidence="1">
    <location>
        <begin position="341"/>
        <end position="353"/>
    </location>
</feature>
<feature type="region of interest" description="Disordered" evidence="1">
    <location>
        <begin position="242"/>
        <end position="266"/>
    </location>
</feature>
<keyword evidence="3" id="KW-1185">Reference proteome</keyword>
<dbReference type="Proteomes" id="UP000003994">
    <property type="component" value="Unassembled WGS sequence"/>
</dbReference>
<dbReference type="HOGENOM" id="CLU_942092_0_0_11"/>
<dbReference type="EMBL" id="AGWQ01000003">
    <property type="protein sequence ID" value="EJZ87649.1"/>
    <property type="molecule type" value="Genomic_DNA"/>
</dbReference>
<comment type="caution">
    <text evidence="2">The sequence shown here is derived from an EMBL/GenBank/DDBJ whole genome shotgun (WGS) entry which is preliminary data.</text>
</comment>
<feature type="compositionally biased region" description="Basic and acidic residues" evidence="1">
    <location>
        <begin position="244"/>
        <end position="259"/>
    </location>
</feature>
<name>K0Z678_9ACTO</name>
<evidence type="ECO:0000313" key="2">
    <source>
        <dbReference type="EMBL" id="EJZ87649.1"/>
    </source>
</evidence>
<accession>K0Z678</accession>
<dbReference type="RefSeq" id="WP_006680483.1">
    <property type="nucleotide sequence ID" value="NZ_JH815208.1"/>
</dbReference>
<reference evidence="2 3" key="1">
    <citation type="submission" date="2012-07" db="EMBL/GenBank/DDBJ databases">
        <title>The Genome Sequence of Actinomyces turicensis ACS-279-V-COL4.</title>
        <authorList>
            <consortium name="The Broad Institute Genome Sequencing Platform"/>
            <person name="Earl A."/>
            <person name="Ward D."/>
            <person name="Feldgarden M."/>
            <person name="Gevers D."/>
            <person name="Saerens B."/>
            <person name="Vaneechoutte M."/>
            <person name="Walker B."/>
            <person name="Young S.K."/>
            <person name="Zeng Q."/>
            <person name="Gargeya S."/>
            <person name="Fitzgerald M."/>
            <person name="Haas B."/>
            <person name="Abouelleil A."/>
            <person name="Alvarado L."/>
            <person name="Arachchi H.M."/>
            <person name="Berlin A."/>
            <person name="Chapman S.B."/>
            <person name="Goldberg J."/>
            <person name="Griggs A."/>
            <person name="Gujja S."/>
            <person name="Hansen M."/>
            <person name="Howarth C."/>
            <person name="Imamovic A."/>
            <person name="Larimer J."/>
            <person name="McCowen C."/>
            <person name="Montmayeur A."/>
            <person name="Murphy C."/>
            <person name="Neiman D."/>
            <person name="Pearson M."/>
            <person name="Priest M."/>
            <person name="Roberts A."/>
            <person name="Saif S."/>
            <person name="Shea T."/>
            <person name="Sisk P."/>
            <person name="Sykes S."/>
            <person name="Wortman J."/>
            <person name="Nusbaum C."/>
            <person name="Birren B."/>
        </authorList>
    </citation>
    <scope>NUCLEOTIDE SEQUENCE [LARGE SCALE GENOMIC DNA]</scope>
    <source>
        <strain evidence="2 3">ACS-279-V-Col4</strain>
    </source>
</reference>
<feature type="region of interest" description="Disordered" evidence="1">
    <location>
        <begin position="318"/>
        <end position="353"/>
    </location>
</feature>
<evidence type="ECO:0000256" key="1">
    <source>
        <dbReference type="SAM" id="MobiDB-lite"/>
    </source>
</evidence>
<dbReference type="STRING" id="883077.HMPREF9241_00277"/>
<sequence length="353" mass="39252">MADHVLNETSAEMVRAWRVAMAVGRFMAMRREQALRKAEQSSAGHERALRRAIEDERLLAQKVYSQALDDKWWHTAVEDDAAYVYGVARRFSDIDPQAELAARRCEREAKERWGIDVHGPLARPGDIPSVDEALKDAPVLDGEDAAELKPAVQEVLYRAYQDGDYQMVGRVRAEAILDYVQEQKDTAPDWLNSLWQKDLSQWLDGDAHIAQRVRDIYPDIQAAEQMYAEAVGMAAHAQRQAGVEGREGREARQELKAGESSEGAEGVAVKEMSEAKHAGRGAEVAWDTMQARQAHAQSLLDQGADPQAVRAAMTADTGLHQPARTATRKSGKTNTTPARVPAKRPARVQTRHM</sequence>
<gene>
    <name evidence="2" type="ORF">HMPREF9241_00277</name>
</gene>
<dbReference type="eggNOG" id="ENOG5032B2U">
    <property type="taxonomic scope" value="Bacteria"/>
</dbReference>
<dbReference type="PATRIC" id="fig|883077.3.peg.263"/>
<organism evidence="2 3">
    <name type="scientific">Schaalia turicensis ACS-279-V-Col4</name>
    <dbReference type="NCBI Taxonomy" id="883077"/>
    <lineage>
        <taxon>Bacteria</taxon>
        <taxon>Bacillati</taxon>
        <taxon>Actinomycetota</taxon>
        <taxon>Actinomycetes</taxon>
        <taxon>Actinomycetales</taxon>
        <taxon>Actinomycetaceae</taxon>
        <taxon>Schaalia</taxon>
    </lineage>
</organism>
<proteinExistence type="predicted"/>